<proteinExistence type="inferred from homology"/>
<comment type="cofactor">
    <cofactor evidence="1">
        <name>FMN</name>
        <dbReference type="ChEBI" id="CHEBI:58210"/>
    </cofactor>
</comment>
<comment type="cofactor">
    <cofactor evidence="2">
        <name>FAD</name>
        <dbReference type="ChEBI" id="CHEBI:57692"/>
    </cofactor>
</comment>
<dbReference type="EMBL" id="JBHFFA010000001">
    <property type="protein sequence ID" value="KAL2651908.1"/>
    <property type="molecule type" value="Genomic_DNA"/>
</dbReference>
<dbReference type="InterPro" id="IPR032037">
    <property type="entry name" value="MMACHC"/>
</dbReference>
<evidence type="ECO:0000256" key="2">
    <source>
        <dbReference type="ARBA" id="ARBA00001974"/>
    </source>
</evidence>
<keyword evidence="10" id="KW-0560">Oxidoreductase</keyword>
<gene>
    <name evidence="12" type="ORF">R1flu_020036</name>
</gene>
<evidence type="ECO:0000256" key="4">
    <source>
        <dbReference type="ARBA" id="ARBA00007762"/>
    </source>
</evidence>
<evidence type="ECO:0000256" key="6">
    <source>
        <dbReference type="ARBA" id="ARBA00022630"/>
    </source>
</evidence>
<keyword evidence="5" id="KW-0963">Cytoplasm</keyword>
<evidence type="ECO:0000256" key="8">
    <source>
        <dbReference type="ARBA" id="ARBA00022827"/>
    </source>
</evidence>
<comment type="caution">
    <text evidence="12">The sequence shown here is derived from an EMBL/GenBank/DDBJ whole genome shotgun (WGS) entry which is preliminary data.</text>
</comment>
<evidence type="ECO:0000256" key="11">
    <source>
        <dbReference type="ARBA" id="ARBA00031313"/>
    </source>
</evidence>
<evidence type="ECO:0000256" key="5">
    <source>
        <dbReference type="ARBA" id="ARBA00022490"/>
    </source>
</evidence>
<keyword evidence="13" id="KW-1185">Reference proteome</keyword>
<dbReference type="GO" id="GO:0005737">
    <property type="term" value="C:cytoplasm"/>
    <property type="evidence" value="ECO:0007669"/>
    <property type="project" value="UniProtKB-SubCell"/>
</dbReference>
<keyword evidence="7" id="KW-0288">FMN</keyword>
<sequence>MEAIEVAAESDLVEVEELSSRVADWDGSMTLTGYPPWQRILSELSQRLGAFGLDVTAPLSVEWYNAAVPRALHLPWLGRDRAPLAILVGNSRAIWEPFKSALRKQPALLAETHPLDAYVRRSVTSALSSFRLVDAYSSTGSVPAREDPGIKAAVYWDFDTRPGRLVAMQRLACISGMAYLNEEAHLCVHKKFGQWFALRAVVLFEVDPPTERPEILQDPSTSEDRERLRAEVKAALDHPDIFNRFEESQRKWLAVRDAIHPNHPMRYSPDQIEYHYTHKKDILMRGS</sequence>
<keyword evidence="6" id="KW-0285">Flavoprotein</keyword>
<evidence type="ECO:0000313" key="13">
    <source>
        <dbReference type="Proteomes" id="UP001605036"/>
    </source>
</evidence>
<dbReference type="PANTHER" id="PTHR31457:SF2">
    <property type="entry name" value="CYANOCOBALAMIN REDUCTASE _ ALKYLCOBALAMIN DEALKYLASE"/>
    <property type="match status" value="1"/>
</dbReference>
<dbReference type="AlphaFoldDB" id="A0ABD1ZKD5"/>
<dbReference type="PANTHER" id="PTHR31457">
    <property type="entry name" value="METHYLMALONIC ACIDURIA AND HOMOCYSTINURIA TYPE C PROTEIN"/>
    <property type="match status" value="1"/>
</dbReference>
<evidence type="ECO:0000256" key="1">
    <source>
        <dbReference type="ARBA" id="ARBA00001917"/>
    </source>
</evidence>
<accession>A0ABD1ZKD5</accession>
<keyword evidence="8" id="KW-0274">FAD</keyword>
<dbReference type="Proteomes" id="UP001605036">
    <property type="component" value="Unassembled WGS sequence"/>
</dbReference>
<reference evidence="12 13" key="1">
    <citation type="submission" date="2024-09" db="EMBL/GenBank/DDBJ databases">
        <title>Chromosome-scale assembly of Riccia fluitans.</title>
        <authorList>
            <person name="Paukszto L."/>
            <person name="Sawicki J."/>
            <person name="Karawczyk K."/>
            <person name="Piernik-Szablinska J."/>
            <person name="Szczecinska M."/>
            <person name="Mazdziarz M."/>
        </authorList>
    </citation>
    <scope>NUCLEOTIDE SEQUENCE [LARGE SCALE GENOMIC DNA]</scope>
    <source>
        <strain evidence="12">Rf_01</strain>
        <tissue evidence="12">Aerial parts of the thallus</tissue>
    </source>
</reference>
<dbReference type="GO" id="GO:0016491">
    <property type="term" value="F:oxidoreductase activity"/>
    <property type="evidence" value="ECO:0007669"/>
    <property type="project" value="UniProtKB-KW"/>
</dbReference>
<evidence type="ECO:0000256" key="3">
    <source>
        <dbReference type="ARBA" id="ARBA00004496"/>
    </source>
</evidence>
<comment type="similarity">
    <text evidence="4">Belongs to the MMACHC family.</text>
</comment>
<evidence type="ECO:0000256" key="7">
    <source>
        <dbReference type="ARBA" id="ARBA00022643"/>
    </source>
</evidence>
<organism evidence="12 13">
    <name type="scientific">Riccia fluitans</name>
    <dbReference type="NCBI Taxonomy" id="41844"/>
    <lineage>
        <taxon>Eukaryota</taxon>
        <taxon>Viridiplantae</taxon>
        <taxon>Streptophyta</taxon>
        <taxon>Embryophyta</taxon>
        <taxon>Marchantiophyta</taxon>
        <taxon>Marchantiopsida</taxon>
        <taxon>Marchantiidae</taxon>
        <taxon>Marchantiales</taxon>
        <taxon>Ricciaceae</taxon>
        <taxon>Riccia</taxon>
    </lineage>
</organism>
<comment type="subcellular location">
    <subcellularLocation>
        <location evidence="3">Cytoplasm</location>
    </subcellularLocation>
</comment>
<dbReference type="Pfam" id="PF16690">
    <property type="entry name" value="MMACHC"/>
    <property type="match status" value="1"/>
</dbReference>
<evidence type="ECO:0000313" key="12">
    <source>
        <dbReference type="EMBL" id="KAL2651908.1"/>
    </source>
</evidence>
<protein>
    <recommendedName>
        <fullName evidence="11">Cyanocobalamin reductase (cyanide-eliminating)</fullName>
    </recommendedName>
</protein>
<evidence type="ECO:0000256" key="10">
    <source>
        <dbReference type="ARBA" id="ARBA00023002"/>
    </source>
</evidence>
<evidence type="ECO:0000256" key="9">
    <source>
        <dbReference type="ARBA" id="ARBA00022857"/>
    </source>
</evidence>
<name>A0ABD1ZKD5_9MARC</name>
<keyword evidence="9" id="KW-0521">NADP</keyword>